<dbReference type="EMBL" id="SMBH01000001">
    <property type="protein sequence ID" value="TCU20380.1"/>
    <property type="molecule type" value="Genomic_DNA"/>
</dbReference>
<name>A0A4R3QFB7_RHISU</name>
<accession>A0A4R3QFB7</accession>
<reference evidence="1 2" key="1">
    <citation type="submission" date="2019-03" db="EMBL/GenBank/DDBJ databases">
        <title>Genomic Encyclopedia of Type Strains, Phase IV (KMG-V): Genome sequencing to study the core and pangenomes of soil and plant-associated prokaryotes.</title>
        <authorList>
            <person name="Whitman W."/>
        </authorList>
    </citation>
    <scope>NUCLEOTIDE SEQUENCE [LARGE SCALE GENOMIC DNA]</scope>
    <source>
        <strain evidence="1 2">Hc14</strain>
    </source>
</reference>
<sequence length="37" mass="4398">MVITLYAIVHPFEYDGLVPNPQPAFIRRIKFNFCYHS</sequence>
<proteinExistence type="predicted"/>
<gene>
    <name evidence="1" type="ORF">EV132_101447</name>
</gene>
<protein>
    <submittedName>
        <fullName evidence="1">Uncharacterized protein</fullName>
    </submittedName>
</protein>
<evidence type="ECO:0000313" key="1">
    <source>
        <dbReference type="EMBL" id="TCU20380.1"/>
    </source>
</evidence>
<dbReference type="Proteomes" id="UP000294576">
    <property type="component" value="Unassembled WGS sequence"/>
</dbReference>
<comment type="caution">
    <text evidence="1">The sequence shown here is derived from an EMBL/GenBank/DDBJ whole genome shotgun (WGS) entry which is preliminary data.</text>
</comment>
<organism evidence="1 2">
    <name type="scientific">Rhizobium sullae</name>
    <name type="common">Rhizobium hedysari</name>
    <dbReference type="NCBI Taxonomy" id="50338"/>
    <lineage>
        <taxon>Bacteria</taxon>
        <taxon>Pseudomonadati</taxon>
        <taxon>Pseudomonadota</taxon>
        <taxon>Alphaproteobacteria</taxon>
        <taxon>Hyphomicrobiales</taxon>
        <taxon>Rhizobiaceae</taxon>
        <taxon>Rhizobium/Agrobacterium group</taxon>
        <taxon>Rhizobium</taxon>
    </lineage>
</organism>
<evidence type="ECO:0000313" key="2">
    <source>
        <dbReference type="Proteomes" id="UP000294576"/>
    </source>
</evidence>
<dbReference type="AlphaFoldDB" id="A0A4R3QFB7"/>